<evidence type="ECO:0000313" key="2">
    <source>
        <dbReference type="EMBL" id="SDM58888.1"/>
    </source>
</evidence>
<evidence type="ECO:0008006" key="4">
    <source>
        <dbReference type="Google" id="ProtNLM"/>
    </source>
</evidence>
<sequence>MLQDGIPTSGPGLGVDVDGEETTLPAPPVGRPPDLRVVAVDMDGTFLRTGSTYDRPRFTALRRRMRAAGVRFVVASGNQEAQLLSFFPAADGLAPDGVVSDNGAIVLADGVRILETCAPMGALERALAVLDGGGPAFIASGPDGAYLRQAESPEMRELLTFYHPDYRYVARTTDINGQRVSKIALVDERGFEQAFLDRLQAALGGAMVPVVSGHDSVDLIVPGRHKASGLEVLLAHWRLGRGQAAAFGDSSNDAEMLACVGYGIAMGNASRVARAAARFTAPSNDDDGVLEVLEAWFPAD</sequence>
<feature type="region of interest" description="Disordered" evidence="1">
    <location>
        <begin position="1"/>
        <end position="31"/>
    </location>
</feature>
<dbReference type="PANTHER" id="PTHR10000">
    <property type="entry name" value="PHOSPHOSERINE PHOSPHATASE"/>
    <property type="match status" value="1"/>
</dbReference>
<dbReference type="CDD" id="cd07518">
    <property type="entry name" value="HAD_YbiV-Like"/>
    <property type="match status" value="1"/>
</dbReference>
<dbReference type="Gene3D" id="3.30.1240.10">
    <property type="match status" value="1"/>
</dbReference>
<organism evidence="2 3">
    <name type="scientific">Actinomyces ruminicola</name>
    <dbReference type="NCBI Taxonomy" id="332524"/>
    <lineage>
        <taxon>Bacteria</taxon>
        <taxon>Bacillati</taxon>
        <taxon>Actinomycetota</taxon>
        <taxon>Actinomycetes</taxon>
        <taxon>Actinomycetales</taxon>
        <taxon>Actinomycetaceae</taxon>
        <taxon>Actinomyces</taxon>
    </lineage>
</organism>
<dbReference type="InterPro" id="IPR036412">
    <property type="entry name" value="HAD-like_sf"/>
</dbReference>
<dbReference type="EMBL" id="FNHU01000004">
    <property type="protein sequence ID" value="SDM58888.1"/>
    <property type="molecule type" value="Genomic_DNA"/>
</dbReference>
<dbReference type="GO" id="GO:0000287">
    <property type="term" value="F:magnesium ion binding"/>
    <property type="evidence" value="ECO:0007669"/>
    <property type="project" value="TreeGrafter"/>
</dbReference>
<dbReference type="Pfam" id="PF08282">
    <property type="entry name" value="Hydrolase_3"/>
    <property type="match status" value="1"/>
</dbReference>
<dbReference type="RefSeq" id="WP_092608875.1">
    <property type="nucleotide sequence ID" value="NZ_FNHU01000004.1"/>
</dbReference>
<dbReference type="SFLD" id="SFLDG01140">
    <property type="entry name" value="C2.B:_Phosphomannomutase_and_P"/>
    <property type="match status" value="1"/>
</dbReference>
<dbReference type="AlphaFoldDB" id="A0A1G9UG56"/>
<accession>A0A1G9UG56</accession>
<dbReference type="SUPFAM" id="SSF56784">
    <property type="entry name" value="HAD-like"/>
    <property type="match status" value="1"/>
</dbReference>
<dbReference type="PROSITE" id="PS01229">
    <property type="entry name" value="COF_2"/>
    <property type="match status" value="1"/>
</dbReference>
<dbReference type="OrthoDB" id="3180855at2"/>
<evidence type="ECO:0000313" key="3">
    <source>
        <dbReference type="Proteomes" id="UP000199671"/>
    </source>
</evidence>
<evidence type="ECO:0000256" key="1">
    <source>
        <dbReference type="SAM" id="MobiDB-lite"/>
    </source>
</evidence>
<protein>
    <recommendedName>
        <fullName evidence="4">Sugar-phosphatase</fullName>
    </recommendedName>
</protein>
<name>A0A1G9UG56_9ACTO</name>
<dbReference type="Gene3D" id="3.40.50.1000">
    <property type="entry name" value="HAD superfamily/HAD-like"/>
    <property type="match status" value="1"/>
</dbReference>
<proteinExistence type="predicted"/>
<dbReference type="GO" id="GO:0016791">
    <property type="term" value="F:phosphatase activity"/>
    <property type="evidence" value="ECO:0007669"/>
    <property type="project" value="TreeGrafter"/>
</dbReference>
<dbReference type="GO" id="GO:0005829">
    <property type="term" value="C:cytosol"/>
    <property type="evidence" value="ECO:0007669"/>
    <property type="project" value="TreeGrafter"/>
</dbReference>
<dbReference type="Proteomes" id="UP000199671">
    <property type="component" value="Unassembled WGS sequence"/>
</dbReference>
<dbReference type="InterPro" id="IPR023214">
    <property type="entry name" value="HAD_sf"/>
</dbReference>
<reference evidence="2 3" key="1">
    <citation type="submission" date="2016-10" db="EMBL/GenBank/DDBJ databases">
        <authorList>
            <person name="de Groot N.N."/>
        </authorList>
    </citation>
    <scope>NUCLEOTIDE SEQUENCE [LARGE SCALE GENOMIC DNA]</scope>
    <source>
        <strain evidence="2 3">KPR-7B</strain>
    </source>
</reference>
<dbReference type="SFLD" id="SFLDS00003">
    <property type="entry name" value="Haloacid_Dehalogenase"/>
    <property type="match status" value="1"/>
</dbReference>
<gene>
    <name evidence="2" type="ORF">SAMN04487766_10490</name>
</gene>
<dbReference type="PANTHER" id="PTHR10000:SF53">
    <property type="entry name" value="5-AMINO-6-(5-PHOSPHO-D-RIBITYLAMINO)URACIL PHOSPHATASE YBJI-RELATED"/>
    <property type="match status" value="1"/>
</dbReference>